<comment type="caution">
    <text evidence="4">The sequence shown here is derived from an EMBL/GenBank/DDBJ whole genome shotgun (WGS) entry which is preliminary data.</text>
</comment>
<name>A0ABN9X6W4_9DINO</name>
<gene>
    <name evidence="4" type="ORF">PCOR1329_LOCUS72992</name>
</gene>
<evidence type="ECO:0000256" key="1">
    <source>
        <dbReference type="ARBA" id="ARBA00022837"/>
    </source>
</evidence>
<accession>A0ABN9X6W4</accession>
<dbReference type="InterPro" id="IPR002048">
    <property type="entry name" value="EF_hand_dom"/>
</dbReference>
<proteinExistence type="predicted"/>
<evidence type="ECO:0000256" key="2">
    <source>
        <dbReference type="SAM" id="MobiDB-lite"/>
    </source>
</evidence>
<feature type="region of interest" description="Disordered" evidence="2">
    <location>
        <begin position="192"/>
        <end position="221"/>
    </location>
</feature>
<sequence>MSGICTYTSVVSTDRYCRCMARSQADGTGTRVLYPWINSSVPTLLPSARWRIFAMMNVITSQFVDQTLEASSKDRRDHMVSSLMDAFSKTGVRAEMVTEEDFMNNLTHPSMRSFLKDLYRREEVSPEEIRKSRLFEMLDDDGSGEITRDELVLGCVRLTGSATSLDLAVLKLDVENLRRDVGDICEMHRAEGRMDRMPSKNVVPRSSLGSEKNEKRVPMAA</sequence>
<dbReference type="PROSITE" id="PS50222">
    <property type="entry name" value="EF_HAND_2"/>
    <property type="match status" value="1"/>
</dbReference>
<protein>
    <recommendedName>
        <fullName evidence="3">EF-hand domain-containing protein</fullName>
    </recommendedName>
</protein>
<dbReference type="SUPFAM" id="SSF47473">
    <property type="entry name" value="EF-hand"/>
    <property type="match status" value="1"/>
</dbReference>
<dbReference type="Gene3D" id="1.10.238.10">
    <property type="entry name" value="EF-hand"/>
    <property type="match status" value="1"/>
</dbReference>
<dbReference type="InterPro" id="IPR018247">
    <property type="entry name" value="EF_Hand_1_Ca_BS"/>
</dbReference>
<feature type="compositionally biased region" description="Basic and acidic residues" evidence="2">
    <location>
        <begin position="211"/>
        <end position="221"/>
    </location>
</feature>
<keyword evidence="1" id="KW-0106">Calcium</keyword>
<dbReference type="Proteomes" id="UP001189429">
    <property type="component" value="Unassembled WGS sequence"/>
</dbReference>
<evidence type="ECO:0000313" key="5">
    <source>
        <dbReference type="Proteomes" id="UP001189429"/>
    </source>
</evidence>
<dbReference type="InterPro" id="IPR011992">
    <property type="entry name" value="EF-hand-dom_pair"/>
</dbReference>
<reference evidence="4" key="1">
    <citation type="submission" date="2023-10" db="EMBL/GenBank/DDBJ databases">
        <authorList>
            <person name="Chen Y."/>
            <person name="Shah S."/>
            <person name="Dougan E. K."/>
            <person name="Thang M."/>
            <person name="Chan C."/>
        </authorList>
    </citation>
    <scope>NUCLEOTIDE SEQUENCE [LARGE SCALE GENOMIC DNA]</scope>
</reference>
<keyword evidence="5" id="KW-1185">Reference proteome</keyword>
<evidence type="ECO:0000259" key="3">
    <source>
        <dbReference type="PROSITE" id="PS50222"/>
    </source>
</evidence>
<organism evidence="4 5">
    <name type="scientific">Prorocentrum cordatum</name>
    <dbReference type="NCBI Taxonomy" id="2364126"/>
    <lineage>
        <taxon>Eukaryota</taxon>
        <taxon>Sar</taxon>
        <taxon>Alveolata</taxon>
        <taxon>Dinophyceae</taxon>
        <taxon>Prorocentrales</taxon>
        <taxon>Prorocentraceae</taxon>
        <taxon>Prorocentrum</taxon>
    </lineage>
</organism>
<evidence type="ECO:0000313" key="4">
    <source>
        <dbReference type="EMBL" id="CAK0893735.1"/>
    </source>
</evidence>
<dbReference type="EMBL" id="CAUYUJ010019798">
    <property type="protein sequence ID" value="CAK0893735.1"/>
    <property type="molecule type" value="Genomic_DNA"/>
</dbReference>
<feature type="domain" description="EF-hand" evidence="3">
    <location>
        <begin position="126"/>
        <end position="161"/>
    </location>
</feature>
<dbReference type="PROSITE" id="PS00018">
    <property type="entry name" value="EF_HAND_1"/>
    <property type="match status" value="1"/>
</dbReference>